<sequence>MTHKCNWKQINIFGYYQLSSRYRTNRQVELILEILESKTT</sequence>
<dbReference type="Proteomes" id="UP000219167">
    <property type="component" value="Unassembled WGS sequence"/>
</dbReference>
<dbReference type="AlphaFoldDB" id="A0A285UAP1"/>
<protein>
    <submittedName>
        <fullName evidence="1">Uncharacterized protein</fullName>
    </submittedName>
</protein>
<name>A0A285UAP1_9HYPH</name>
<gene>
    <name evidence="1" type="ORF">SAMN05892877_104241</name>
</gene>
<evidence type="ECO:0000313" key="2">
    <source>
        <dbReference type="Proteomes" id="UP000219167"/>
    </source>
</evidence>
<dbReference type="EMBL" id="OBQD01000004">
    <property type="protein sequence ID" value="SOC37626.1"/>
    <property type="molecule type" value="Genomic_DNA"/>
</dbReference>
<accession>A0A285UAP1</accession>
<evidence type="ECO:0000313" key="1">
    <source>
        <dbReference type="EMBL" id="SOC37626.1"/>
    </source>
</evidence>
<keyword evidence="2" id="KW-1185">Reference proteome</keyword>
<proteinExistence type="predicted"/>
<organism evidence="1 2">
    <name type="scientific">Rhizobium subbaraonis</name>
    <dbReference type="NCBI Taxonomy" id="908946"/>
    <lineage>
        <taxon>Bacteria</taxon>
        <taxon>Pseudomonadati</taxon>
        <taxon>Pseudomonadota</taxon>
        <taxon>Alphaproteobacteria</taxon>
        <taxon>Hyphomicrobiales</taxon>
        <taxon>Rhizobiaceae</taxon>
        <taxon>Rhizobium/Agrobacterium group</taxon>
        <taxon>Rhizobium</taxon>
    </lineage>
</organism>
<reference evidence="1 2" key="1">
    <citation type="submission" date="2017-08" db="EMBL/GenBank/DDBJ databases">
        <authorList>
            <person name="de Groot N.N."/>
        </authorList>
    </citation>
    <scope>NUCLEOTIDE SEQUENCE [LARGE SCALE GENOMIC DNA]</scope>
    <source>
        <strain evidence="1 2">JC85</strain>
    </source>
</reference>